<sequence length="117" mass="13244">MVLVSIKTQSPCGDTYPVTMFLSLVLLLLVSGSHAAHFYGTMMTYYPQETSTNGQVIFRYKLNFYSCTGGSWYCTGNCGFETLNTNSIKVEEIPSSWCQTERITPRWLPNNSPFMLE</sequence>
<organism evidence="2 3">
    <name type="scientific">Characodon lateralis</name>
    <dbReference type="NCBI Taxonomy" id="208331"/>
    <lineage>
        <taxon>Eukaryota</taxon>
        <taxon>Metazoa</taxon>
        <taxon>Chordata</taxon>
        <taxon>Craniata</taxon>
        <taxon>Vertebrata</taxon>
        <taxon>Euteleostomi</taxon>
        <taxon>Actinopterygii</taxon>
        <taxon>Neopterygii</taxon>
        <taxon>Teleostei</taxon>
        <taxon>Neoteleostei</taxon>
        <taxon>Acanthomorphata</taxon>
        <taxon>Ovalentaria</taxon>
        <taxon>Atherinomorphae</taxon>
        <taxon>Cyprinodontiformes</taxon>
        <taxon>Goodeidae</taxon>
        <taxon>Characodon</taxon>
    </lineage>
</organism>
<comment type="caution">
    <text evidence="2">The sequence shown here is derived from an EMBL/GenBank/DDBJ whole genome shotgun (WGS) entry which is preliminary data.</text>
</comment>
<evidence type="ECO:0000313" key="3">
    <source>
        <dbReference type="Proteomes" id="UP001352852"/>
    </source>
</evidence>
<protein>
    <submittedName>
        <fullName evidence="2">Uncharacterized protein</fullName>
    </submittedName>
</protein>
<keyword evidence="3" id="KW-1185">Reference proteome</keyword>
<keyword evidence="1" id="KW-0732">Signal</keyword>
<feature type="signal peptide" evidence="1">
    <location>
        <begin position="1"/>
        <end position="35"/>
    </location>
</feature>
<evidence type="ECO:0000313" key="2">
    <source>
        <dbReference type="EMBL" id="MED6294623.1"/>
    </source>
</evidence>
<dbReference type="EMBL" id="JAHUTJ010076171">
    <property type="protein sequence ID" value="MED6294623.1"/>
    <property type="molecule type" value="Genomic_DNA"/>
</dbReference>
<dbReference type="Proteomes" id="UP001352852">
    <property type="component" value="Unassembled WGS sequence"/>
</dbReference>
<name>A0ABU7F598_9TELE</name>
<proteinExistence type="predicted"/>
<feature type="chain" id="PRO_5045058086" evidence="1">
    <location>
        <begin position="36"/>
        <end position="117"/>
    </location>
</feature>
<gene>
    <name evidence="2" type="ORF">CHARACLAT_023013</name>
</gene>
<accession>A0ABU7F598</accession>
<evidence type="ECO:0000256" key="1">
    <source>
        <dbReference type="SAM" id="SignalP"/>
    </source>
</evidence>
<reference evidence="2 3" key="1">
    <citation type="submission" date="2021-06" db="EMBL/GenBank/DDBJ databases">
        <authorList>
            <person name="Palmer J.M."/>
        </authorList>
    </citation>
    <scope>NUCLEOTIDE SEQUENCE [LARGE SCALE GENOMIC DNA]</scope>
    <source>
        <strain evidence="2 3">CL_MEX2019</strain>
        <tissue evidence="2">Muscle</tissue>
    </source>
</reference>